<dbReference type="GO" id="GO:0003676">
    <property type="term" value="F:nucleic acid binding"/>
    <property type="evidence" value="ECO:0007669"/>
    <property type="project" value="InterPro"/>
</dbReference>
<evidence type="ECO:0000256" key="5">
    <source>
        <dbReference type="ARBA" id="ARBA00022840"/>
    </source>
</evidence>
<dbReference type="GO" id="GO:0016787">
    <property type="term" value="F:hydrolase activity"/>
    <property type="evidence" value="ECO:0007669"/>
    <property type="project" value="UniProtKB-KW"/>
</dbReference>
<feature type="domain" description="Helicase ATP-binding" evidence="7">
    <location>
        <begin position="102"/>
        <end position="272"/>
    </location>
</feature>
<evidence type="ECO:0000313" key="10">
    <source>
        <dbReference type="Proteomes" id="UP000054805"/>
    </source>
</evidence>
<dbReference type="AlphaFoldDB" id="A0A0V1HHA0"/>
<sequence length="279" mass="31345">MSNSEMMIDVQKRLEQFGLMKLDRPDRVSDKLVEKNCTDQNHTAEDWKKSLKLPPKDKRIQTADVTRTKGNEFEDFCLKRELLMGLYEKGWEKPSPVQEASIPVALSGQDILARAKNGTGKTGAYSIPLLERIDPELHSIQALIIVPTRELAMQTSQICIELSKHLKIKVMVTTGGTSLKDDIVNLSGTVHLIIATPGRILDLMDKNIANVNKCKMLVLDEADKLLSQDFKGILDKMIGFLPEDRQIMLYSATFPITVEAFMVSEANVSFAIYVLSFFL</sequence>
<dbReference type="Gene3D" id="3.40.50.300">
    <property type="entry name" value="P-loop containing nucleotide triphosphate hydrolases"/>
    <property type="match status" value="1"/>
</dbReference>
<evidence type="ECO:0000256" key="4">
    <source>
        <dbReference type="ARBA" id="ARBA00022806"/>
    </source>
</evidence>
<feature type="domain" description="DEAD-box RNA helicase Q" evidence="8">
    <location>
        <begin position="71"/>
        <end position="99"/>
    </location>
</feature>
<dbReference type="InterPro" id="IPR011545">
    <property type="entry name" value="DEAD/DEAH_box_helicase_dom"/>
</dbReference>
<dbReference type="InterPro" id="IPR014001">
    <property type="entry name" value="Helicase_ATP-bd"/>
</dbReference>
<keyword evidence="2" id="KW-0547">Nucleotide-binding</keyword>
<dbReference type="PROSITE" id="PS51192">
    <property type="entry name" value="HELICASE_ATP_BIND_1"/>
    <property type="match status" value="1"/>
</dbReference>
<dbReference type="SUPFAM" id="SSF52540">
    <property type="entry name" value="P-loop containing nucleoside triphosphate hydrolases"/>
    <property type="match status" value="1"/>
</dbReference>
<keyword evidence="3" id="KW-0378">Hydrolase</keyword>
<dbReference type="GO" id="GO:0003724">
    <property type="term" value="F:RNA helicase activity"/>
    <property type="evidence" value="ECO:0007669"/>
    <property type="project" value="UniProtKB-EC"/>
</dbReference>
<dbReference type="EMBL" id="JYDS01000371">
    <property type="protein sequence ID" value="KRZ10029.1"/>
    <property type="molecule type" value="Genomic_DNA"/>
</dbReference>
<accession>A0A0V1HHA0</accession>
<comment type="caution">
    <text evidence="9">The sequence shown here is derived from an EMBL/GenBank/DDBJ whole genome shotgun (WGS) entry which is preliminary data.</text>
</comment>
<dbReference type="PROSITE" id="PS00039">
    <property type="entry name" value="DEAD_ATP_HELICASE"/>
    <property type="match status" value="1"/>
</dbReference>
<dbReference type="Proteomes" id="UP000054805">
    <property type="component" value="Unassembled WGS sequence"/>
</dbReference>
<protein>
    <recommendedName>
        <fullName evidence="1">RNA helicase</fullName>
        <ecNumber evidence="1">3.6.4.13</ecNumber>
    </recommendedName>
</protein>
<evidence type="ECO:0000256" key="1">
    <source>
        <dbReference type="ARBA" id="ARBA00012552"/>
    </source>
</evidence>
<evidence type="ECO:0000259" key="8">
    <source>
        <dbReference type="PROSITE" id="PS51195"/>
    </source>
</evidence>
<organism evidence="9 10">
    <name type="scientific">Trichinella pseudospiralis</name>
    <name type="common">Parasitic roundworm</name>
    <dbReference type="NCBI Taxonomy" id="6337"/>
    <lineage>
        <taxon>Eukaryota</taxon>
        <taxon>Metazoa</taxon>
        <taxon>Ecdysozoa</taxon>
        <taxon>Nematoda</taxon>
        <taxon>Enoplea</taxon>
        <taxon>Dorylaimia</taxon>
        <taxon>Trichinellida</taxon>
        <taxon>Trichinellidae</taxon>
        <taxon>Trichinella</taxon>
    </lineage>
</organism>
<dbReference type="EC" id="3.6.4.13" evidence="1"/>
<dbReference type="GO" id="GO:0005524">
    <property type="term" value="F:ATP binding"/>
    <property type="evidence" value="ECO:0007669"/>
    <property type="project" value="UniProtKB-KW"/>
</dbReference>
<proteinExistence type="predicted"/>
<dbReference type="InterPro" id="IPR000629">
    <property type="entry name" value="RNA-helicase_DEAD-box_CS"/>
</dbReference>
<evidence type="ECO:0000259" key="7">
    <source>
        <dbReference type="PROSITE" id="PS51192"/>
    </source>
</evidence>
<evidence type="ECO:0000256" key="6">
    <source>
        <dbReference type="PROSITE-ProRule" id="PRU00552"/>
    </source>
</evidence>
<evidence type="ECO:0000256" key="2">
    <source>
        <dbReference type="ARBA" id="ARBA00022741"/>
    </source>
</evidence>
<name>A0A0V1HHA0_TRIPS</name>
<keyword evidence="10" id="KW-1185">Reference proteome</keyword>
<evidence type="ECO:0000256" key="3">
    <source>
        <dbReference type="ARBA" id="ARBA00022801"/>
    </source>
</evidence>
<dbReference type="SMART" id="SM00487">
    <property type="entry name" value="DEXDc"/>
    <property type="match status" value="1"/>
</dbReference>
<evidence type="ECO:0000313" key="9">
    <source>
        <dbReference type="EMBL" id="KRZ10029.1"/>
    </source>
</evidence>
<dbReference type="Pfam" id="PF00270">
    <property type="entry name" value="DEAD"/>
    <property type="match status" value="1"/>
</dbReference>
<feature type="short sequence motif" description="Q motif" evidence="6">
    <location>
        <begin position="71"/>
        <end position="99"/>
    </location>
</feature>
<dbReference type="InterPro" id="IPR014014">
    <property type="entry name" value="RNA_helicase_DEAD_Q_motif"/>
</dbReference>
<dbReference type="InterPro" id="IPR027417">
    <property type="entry name" value="P-loop_NTPase"/>
</dbReference>
<keyword evidence="4 9" id="KW-0347">Helicase</keyword>
<keyword evidence="5" id="KW-0067">ATP-binding</keyword>
<gene>
    <name evidence="9" type="primary">cgh-1</name>
    <name evidence="9" type="ORF">T4B_14468</name>
</gene>
<reference evidence="9 10" key="1">
    <citation type="submission" date="2015-01" db="EMBL/GenBank/DDBJ databases">
        <title>Evolution of Trichinella species and genotypes.</title>
        <authorList>
            <person name="Korhonen P.K."/>
            <person name="Edoardo P."/>
            <person name="Giuseppe L.R."/>
            <person name="Gasser R.B."/>
        </authorList>
    </citation>
    <scope>NUCLEOTIDE SEQUENCE [LARGE SCALE GENOMIC DNA]</scope>
    <source>
        <strain evidence="9">ISS588</strain>
    </source>
</reference>
<dbReference type="PANTHER" id="PTHR47960">
    <property type="entry name" value="DEAD-BOX ATP-DEPENDENT RNA HELICASE 50"/>
    <property type="match status" value="1"/>
</dbReference>
<dbReference type="CDD" id="cd17940">
    <property type="entry name" value="DEADc_DDX6"/>
    <property type="match status" value="1"/>
</dbReference>
<dbReference type="PROSITE" id="PS51195">
    <property type="entry name" value="Q_MOTIF"/>
    <property type="match status" value="1"/>
</dbReference>